<evidence type="ECO:0000313" key="2">
    <source>
        <dbReference type="EMBL" id="QIO08490.1"/>
    </source>
</evidence>
<protein>
    <submittedName>
        <fullName evidence="2">Uncharacterized protein</fullName>
    </submittedName>
</protein>
<gene>
    <name evidence="2" type="ORF">G8D99_05295</name>
</gene>
<evidence type="ECO:0000313" key="3">
    <source>
        <dbReference type="Proteomes" id="UP000501939"/>
    </source>
</evidence>
<evidence type="ECO:0000256" key="1">
    <source>
        <dbReference type="SAM" id="MobiDB-lite"/>
    </source>
</evidence>
<feature type="region of interest" description="Disordered" evidence="1">
    <location>
        <begin position="35"/>
        <end position="71"/>
    </location>
</feature>
<feature type="compositionally biased region" description="Basic and acidic residues" evidence="1">
    <location>
        <begin position="35"/>
        <end position="52"/>
    </location>
</feature>
<organism evidence="2 3">
    <name type="scientific">Acinetobacter lanii</name>
    <dbReference type="NCBI Taxonomy" id="2715163"/>
    <lineage>
        <taxon>Bacteria</taxon>
        <taxon>Pseudomonadati</taxon>
        <taxon>Pseudomonadota</taxon>
        <taxon>Gammaproteobacteria</taxon>
        <taxon>Moraxellales</taxon>
        <taxon>Moraxellaceae</taxon>
        <taxon>Acinetobacter</taxon>
    </lineage>
</organism>
<dbReference type="Proteomes" id="UP000501939">
    <property type="component" value="Chromosome"/>
</dbReference>
<sequence length="117" mass="13325">MVSAFSVYAESDAFLAEQRVENPKVTEALISEVKQEAQKPVSDQRVKHDQKATEQANQIKKENLEENATSDYELKRKTDTAKLLNVAKREYIPAKQSHVIYTVGYENKNVHFGNKAK</sequence>
<dbReference type="EMBL" id="CP049916">
    <property type="protein sequence ID" value="QIO08490.1"/>
    <property type="molecule type" value="Genomic_DNA"/>
</dbReference>
<dbReference type="KEGG" id="alj:G8D99_05295"/>
<keyword evidence="3" id="KW-1185">Reference proteome</keyword>
<dbReference type="AlphaFoldDB" id="A0A6G8S324"/>
<name>A0A6G8S324_9GAMM</name>
<proteinExistence type="predicted"/>
<accession>A0A6G8S324</accession>
<dbReference type="RefSeq" id="WP_166323298.1">
    <property type="nucleotide sequence ID" value="NZ_CP049916.1"/>
</dbReference>
<reference evidence="2 3" key="1">
    <citation type="submission" date="2020-03" db="EMBL/GenBank/DDBJ databases">
        <authorList>
            <person name="Zhu W."/>
        </authorList>
    </citation>
    <scope>NUCLEOTIDE SEQUENCE [LARGE SCALE GENOMIC DNA]</scope>
    <source>
        <strain evidence="2 3">185</strain>
    </source>
</reference>